<dbReference type="AlphaFoldDB" id="A0AAE0VNH4"/>
<comment type="caution">
    <text evidence="1">The sequence shown here is derived from an EMBL/GenBank/DDBJ whole genome shotgun (WGS) entry which is preliminary data.</text>
</comment>
<evidence type="ECO:0000313" key="2">
    <source>
        <dbReference type="Proteomes" id="UP001195483"/>
    </source>
</evidence>
<accession>A0AAE0VNH4</accession>
<keyword evidence="2" id="KW-1185">Reference proteome</keyword>
<reference evidence="1" key="1">
    <citation type="journal article" date="2021" name="Genome Biol. Evol.">
        <title>A High-Quality Reference Genome for a Parasitic Bivalve with Doubly Uniparental Inheritance (Bivalvia: Unionida).</title>
        <authorList>
            <person name="Smith C.H."/>
        </authorList>
    </citation>
    <scope>NUCLEOTIDE SEQUENCE</scope>
    <source>
        <strain evidence="1">CHS0354</strain>
    </source>
</reference>
<sequence length="187" mass="21173">MSSSCCSANQSVTRNQSLHQAITYACKANLGMQRCNGIHLANPSILQHVPTRQLLNKLFNQKPDQVRERLSIQSIAEPNIQQLLALKIGKTRKELRYLPNHECISCLRSLQLIVWVLLTSEFPDMSAANQNCTVKASVGLENKYEYPAFHLLPESFCLLPQSMKVKEISDCLTNKIWDPDNYKALES</sequence>
<name>A0AAE0VNH4_9BIVA</name>
<proteinExistence type="predicted"/>
<gene>
    <name evidence="1" type="ORF">CHS0354_015380</name>
</gene>
<dbReference type="EMBL" id="JAEAOA010000956">
    <property type="protein sequence ID" value="KAK3583215.1"/>
    <property type="molecule type" value="Genomic_DNA"/>
</dbReference>
<organism evidence="1 2">
    <name type="scientific">Potamilus streckersoni</name>
    <dbReference type="NCBI Taxonomy" id="2493646"/>
    <lineage>
        <taxon>Eukaryota</taxon>
        <taxon>Metazoa</taxon>
        <taxon>Spiralia</taxon>
        <taxon>Lophotrochozoa</taxon>
        <taxon>Mollusca</taxon>
        <taxon>Bivalvia</taxon>
        <taxon>Autobranchia</taxon>
        <taxon>Heteroconchia</taxon>
        <taxon>Palaeoheterodonta</taxon>
        <taxon>Unionida</taxon>
        <taxon>Unionoidea</taxon>
        <taxon>Unionidae</taxon>
        <taxon>Ambleminae</taxon>
        <taxon>Lampsilini</taxon>
        <taxon>Potamilus</taxon>
    </lineage>
</organism>
<reference evidence="1" key="3">
    <citation type="submission" date="2023-05" db="EMBL/GenBank/DDBJ databases">
        <authorList>
            <person name="Smith C.H."/>
        </authorList>
    </citation>
    <scope>NUCLEOTIDE SEQUENCE</scope>
    <source>
        <strain evidence="1">CHS0354</strain>
        <tissue evidence="1">Mantle</tissue>
    </source>
</reference>
<evidence type="ECO:0000313" key="1">
    <source>
        <dbReference type="EMBL" id="KAK3583215.1"/>
    </source>
</evidence>
<protein>
    <submittedName>
        <fullName evidence="1">Uncharacterized protein</fullName>
    </submittedName>
</protein>
<dbReference type="Proteomes" id="UP001195483">
    <property type="component" value="Unassembled WGS sequence"/>
</dbReference>
<reference evidence="1" key="2">
    <citation type="journal article" date="2021" name="Genome Biol. Evol.">
        <title>Developing a high-quality reference genome for a parasitic bivalve with doubly uniparental inheritance (Bivalvia: Unionida).</title>
        <authorList>
            <person name="Smith C.H."/>
        </authorList>
    </citation>
    <scope>NUCLEOTIDE SEQUENCE</scope>
    <source>
        <strain evidence="1">CHS0354</strain>
        <tissue evidence="1">Mantle</tissue>
    </source>
</reference>